<evidence type="ECO:0000313" key="1">
    <source>
        <dbReference type="EMBL" id="GAG95232.1"/>
    </source>
</evidence>
<comment type="caution">
    <text evidence="1">The sequence shown here is derived from an EMBL/GenBank/DDBJ whole genome shotgun (WGS) entry which is preliminary data.</text>
</comment>
<dbReference type="EMBL" id="BART01024977">
    <property type="protein sequence ID" value="GAG95232.1"/>
    <property type="molecule type" value="Genomic_DNA"/>
</dbReference>
<name>X1CQJ6_9ZZZZ</name>
<organism evidence="1">
    <name type="scientific">marine sediment metagenome</name>
    <dbReference type="NCBI Taxonomy" id="412755"/>
    <lineage>
        <taxon>unclassified sequences</taxon>
        <taxon>metagenomes</taxon>
        <taxon>ecological metagenomes</taxon>
    </lineage>
</organism>
<protein>
    <submittedName>
        <fullName evidence="1">Uncharacterized protein</fullName>
    </submittedName>
</protein>
<reference evidence="1" key="1">
    <citation type="journal article" date="2014" name="Front. Microbiol.">
        <title>High frequency of phylogenetically diverse reductive dehalogenase-homologous genes in deep subseafloor sedimentary metagenomes.</title>
        <authorList>
            <person name="Kawai M."/>
            <person name="Futagami T."/>
            <person name="Toyoda A."/>
            <person name="Takaki Y."/>
            <person name="Nishi S."/>
            <person name="Hori S."/>
            <person name="Arai W."/>
            <person name="Tsubouchi T."/>
            <person name="Morono Y."/>
            <person name="Uchiyama I."/>
            <person name="Ito T."/>
            <person name="Fujiyama A."/>
            <person name="Inagaki F."/>
            <person name="Takami H."/>
        </authorList>
    </citation>
    <scope>NUCLEOTIDE SEQUENCE</scope>
    <source>
        <strain evidence="1">Expedition CK06-06</strain>
    </source>
</reference>
<dbReference type="AlphaFoldDB" id="X1CQJ6"/>
<sequence length="139" mass="16371">MKIKLRMPEKDLGVLKDFISIPKEQQNYFIDKLKMLKPENPLELIKEISENVDLEEESVRSFLEFVNSFYLNYYIFNKSNTSKDDYIQEVIINSIKGYDIEVEIDDHIKELLREILNMEESVGVISKISSLSNENPNNF</sequence>
<accession>X1CQJ6</accession>
<gene>
    <name evidence="1" type="ORF">S01H4_44944</name>
</gene>
<proteinExistence type="predicted"/>
<feature type="non-terminal residue" evidence="1">
    <location>
        <position position="139"/>
    </location>
</feature>